<dbReference type="AlphaFoldDB" id="A0A3P3TA69"/>
<sequence length="98" mass="11481">MKQVTFEYGYDHTRSVHTNEELAFNILECFFKKDDLRLNYANGDVVGINMDRVMEVHITVSFANDELADVRRIKKEQESNDHPKYRLSSDDEQESGHV</sequence>
<keyword evidence="3" id="KW-1185">Reference proteome</keyword>
<evidence type="ECO:0000256" key="1">
    <source>
        <dbReference type="SAM" id="MobiDB-lite"/>
    </source>
</evidence>
<dbReference type="EMBL" id="RRCN01000002">
    <property type="protein sequence ID" value="RRJ54936.1"/>
    <property type="molecule type" value="Genomic_DNA"/>
</dbReference>
<comment type="caution">
    <text evidence="2">The sequence shown here is derived from an EMBL/GenBank/DDBJ whole genome shotgun (WGS) entry which is preliminary data.</text>
</comment>
<accession>A0A3P3TA69</accession>
<reference evidence="2 3" key="1">
    <citation type="submission" date="2018-11" db="EMBL/GenBank/DDBJ databases">
        <title>Genome sequencing of Paenibacillus sp. KCOM 3021 (= ChDC PVNT-B20).</title>
        <authorList>
            <person name="Kook J.-K."/>
            <person name="Park S.-N."/>
            <person name="Lim Y.K."/>
        </authorList>
    </citation>
    <scope>NUCLEOTIDE SEQUENCE [LARGE SCALE GENOMIC DNA]</scope>
    <source>
        <strain evidence="2 3">KCOM 3021</strain>
    </source>
</reference>
<name>A0A3P3TA69_9BACL</name>
<evidence type="ECO:0000313" key="2">
    <source>
        <dbReference type="EMBL" id="RRJ54936.1"/>
    </source>
</evidence>
<protein>
    <submittedName>
        <fullName evidence="2">Uncharacterized protein</fullName>
    </submittedName>
</protein>
<gene>
    <name evidence="2" type="ORF">EHV15_35795</name>
</gene>
<feature type="region of interest" description="Disordered" evidence="1">
    <location>
        <begin position="74"/>
        <end position="98"/>
    </location>
</feature>
<proteinExistence type="predicted"/>
<dbReference type="RefSeq" id="WP_128636029.1">
    <property type="nucleotide sequence ID" value="NZ_RRCN01000002.1"/>
</dbReference>
<evidence type="ECO:0000313" key="3">
    <source>
        <dbReference type="Proteomes" id="UP000267017"/>
    </source>
</evidence>
<organism evidence="2 3">
    <name type="scientific">Paenibacillus oralis</name>
    <dbReference type="NCBI Taxonomy" id="2490856"/>
    <lineage>
        <taxon>Bacteria</taxon>
        <taxon>Bacillati</taxon>
        <taxon>Bacillota</taxon>
        <taxon>Bacilli</taxon>
        <taxon>Bacillales</taxon>
        <taxon>Paenibacillaceae</taxon>
        <taxon>Paenibacillus</taxon>
    </lineage>
</organism>
<dbReference type="Proteomes" id="UP000267017">
    <property type="component" value="Unassembled WGS sequence"/>
</dbReference>